<dbReference type="EMBL" id="PFJR01000023">
    <property type="protein sequence ID" value="PIX88406.1"/>
    <property type="molecule type" value="Genomic_DNA"/>
</dbReference>
<sequence>MTDPVTDMLNRIRNAQAVLKETVDIPISNLRYEIAKILEKKGFIEKVEKKRKKIKRFIEITLKYLLSEALAKDGQNKIPAISRLKRISKPGQRIYLKAKQIKKVKGGYGIAIISTSKGLMTDKEARKQKLGGEVICEIW</sequence>
<evidence type="ECO:0000313" key="7">
    <source>
        <dbReference type="EMBL" id="PIX88406.1"/>
    </source>
</evidence>
<dbReference type="GO" id="GO:0003735">
    <property type="term" value="F:structural constituent of ribosome"/>
    <property type="evidence" value="ECO:0007669"/>
    <property type="project" value="InterPro"/>
</dbReference>
<dbReference type="AlphaFoldDB" id="A0A2M7MFA5"/>
<evidence type="ECO:0000313" key="8">
    <source>
        <dbReference type="Proteomes" id="UP000230064"/>
    </source>
</evidence>
<comment type="similarity">
    <text evidence="1 5 6">Belongs to the universal ribosomal protein uS8 family.</text>
</comment>
<organism evidence="7 8">
    <name type="scientific">Candidatus Nealsonbacteria bacterium CG_4_10_14_3_um_filter_36_16</name>
    <dbReference type="NCBI Taxonomy" id="1974685"/>
    <lineage>
        <taxon>Bacteria</taxon>
        <taxon>Candidatus Nealsoniibacteriota</taxon>
    </lineage>
</organism>
<dbReference type="FunFam" id="3.30.1490.10:FF:000001">
    <property type="entry name" value="30S ribosomal protein S8"/>
    <property type="match status" value="1"/>
</dbReference>
<protein>
    <recommendedName>
        <fullName evidence="4 5">Small ribosomal subunit protein uS8</fullName>
    </recommendedName>
</protein>
<keyword evidence="5" id="KW-0699">rRNA-binding</keyword>
<dbReference type="InterPro" id="IPR047863">
    <property type="entry name" value="Ribosomal_uS8_CS"/>
</dbReference>
<dbReference type="GO" id="GO:0019843">
    <property type="term" value="F:rRNA binding"/>
    <property type="evidence" value="ECO:0007669"/>
    <property type="project" value="UniProtKB-UniRule"/>
</dbReference>
<evidence type="ECO:0000256" key="6">
    <source>
        <dbReference type="RuleBase" id="RU003660"/>
    </source>
</evidence>
<keyword evidence="5" id="KW-0694">RNA-binding</keyword>
<dbReference type="Pfam" id="PF00410">
    <property type="entry name" value="Ribosomal_S8"/>
    <property type="match status" value="1"/>
</dbReference>
<comment type="subunit">
    <text evidence="5">Part of the 30S ribosomal subunit. Contacts proteins S5 and S12.</text>
</comment>
<dbReference type="Proteomes" id="UP000230064">
    <property type="component" value="Unassembled WGS sequence"/>
</dbReference>
<dbReference type="GO" id="GO:1990904">
    <property type="term" value="C:ribonucleoprotein complex"/>
    <property type="evidence" value="ECO:0007669"/>
    <property type="project" value="UniProtKB-KW"/>
</dbReference>
<dbReference type="PROSITE" id="PS00053">
    <property type="entry name" value="RIBOSOMAL_S8"/>
    <property type="match status" value="1"/>
</dbReference>
<dbReference type="GO" id="GO:0005840">
    <property type="term" value="C:ribosome"/>
    <property type="evidence" value="ECO:0007669"/>
    <property type="project" value="UniProtKB-KW"/>
</dbReference>
<dbReference type="HAMAP" id="MF_01302_B">
    <property type="entry name" value="Ribosomal_uS8_B"/>
    <property type="match status" value="1"/>
</dbReference>
<dbReference type="Gene3D" id="3.30.1490.10">
    <property type="match status" value="1"/>
</dbReference>
<comment type="caution">
    <text evidence="7">The sequence shown here is derived from an EMBL/GenBank/DDBJ whole genome shotgun (WGS) entry which is preliminary data.</text>
</comment>
<gene>
    <name evidence="5" type="primary">rpsH</name>
    <name evidence="7" type="ORF">COZ30_00945</name>
</gene>
<proteinExistence type="inferred from homology"/>
<keyword evidence="3 5" id="KW-0687">Ribonucleoprotein</keyword>
<dbReference type="GO" id="GO:0006412">
    <property type="term" value="P:translation"/>
    <property type="evidence" value="ECO:0007669"/>
    <property type="project" value="UniProtKB-UniRule"/>
</dbReference>
<keyword evidence="2 5" id="KW-0689">Ribosomal protein</keyword>
<dbReference type="NCBIfam" id="NF001109">
    <property type="entry name" value="PRK00136.1"/>
    <property type="match status" value="1"/>
</dbReference>
<dbReference type="SUPFAM" id="SSF56047">
    <property type="entry name" value="Ribosomal protein S8"/>
    <property type="match status" value="1"/>
</dbReference>
<dbReference type="InterPro" id="IPR000630">
    <property type="entry name" value="Ribosomal_uS8"/>
</dbReference>
<evidence type="ECO:0000256" key="1">
    <source>
        <dbReference type="ARBA" id="ARBA00006471"/>
    </source>
</evidence>
<evidence type="ECO:0000256" key="2">
    <source>
        <dbReference type="ARBA" id="ARBA00022980"/>
    </source>
</evidence>
<evidence type="ECO:0000256" key="4">
    <source>
        <dbReference type="ARBA" id="ARBA00035258"/>
    </source>
</evidence>
<accession>A0A2M7MFA5</accession>
<comment type="function">
    <text evidence="5">One of the primary rRNA binding proteins, it binds directly to 16S rRNA central domain where it helps coordinate assembly of the platform of the 30S subunit.</text>
</comment>
<name>A0A2M7MFA5_9BACT</name>
<dbReference type="InterPro" id="IPR035987">
    <property type="entry name" value="Ribosomal_uS8_sf"/>
</dbReference>
<evidence type="ECO:0000256" key="3">
    <source>
        <dbReference type="ARBA" id="ARBA00023274"/>
    </source>
</evidence>
<evidence type="ECO:0000256" key="5">
    <source>
        <dbReference type="HAMAP-Rule" id="MF_01302"/>
    </source>
</evidence>
<dbReference type="PANTHER" id="PTHR11758">
    <property type="entry name" value="40S RIBOSOMAL PROTEIN S15A"/>
    <property type="match status" value="1"/>
</dbReference>
<reference evidence="8" key="1">
    <citation type="submission" date="2017-09" db="EMBL/GenBank/DDBJ databases">
        <title>Depth-based differentiation of microbial function through sediment-hosted aquifers and enrichment of novel symbionts in the deep terrestrial subsurface.</title>
        <authorList>
            <person name="Probst A.J."/>
            <person name="Ladd B."/>
            <person name="Jarett J.K."/>
            <person name="Geller-Mcgrath D.E."/>
            <person name="Sieber C.M.K."/>
            <person name="Emerson J.B."/>
            <person name="Anantharaman K."/>
            <person name="Thomas B.C."/>
            <person name="Malmstrom R."/>
            <person name="Stieglmeier M."/>
            <person name="Klingl A."/>
            <person name="Woyke T."/>
            <person name="Ryan C.M."/>
            <person name="Banfield J.F."/>
        </authorList>
    </citation>
    <scope>NUCLEOTIDE SEQUENCE [LARGE SCALE GENOMIC DNA]</scope>
</reference>
<dbReference type="GO" id="GO:0005737">
    <property type="term" value="C:cytoplasm"/>
    <property type="evidence" value="ECO:0007669"/>
    <property type="project" value="UniProtKB-ARBA"/>
</dbReference>
<dbReference type="Gene3D" id="3.30.1370.30">
    <property type="match status" value="1"/>
</dbReference>